<dbReference type="Pfam" id="PF12821">
    <property type="entry name" value="ThrE_2"/>
    <property type="match status" value="1"/>
</dbReference>
<dbReference type="InterPro" id="IPR051361">
    <property type="entry name" value="ThrE/Ser_Exporter"/>
</dbReference>
<accession>A0A1Y1YYR4</accession>
<dbReference type="EMBL" id="MCFE01000050">
    <property type="protein sequence ID" value="ORY03086.1"/>
    <property type="molecule type" value="Genomic_DNA"/>
</dbReference>
<dbReference type="GO" id="GO:0016020">
    <property type="term" value="C:membrane"/>
    <property type="evidence" value="ECO:0007669"/>
    <property type="project" value="UniProtKB-SubCell"/>
</dbReference>
<evidence type="ECO:0000313" key="9">
    <source>
        <dbReference type="EMBL" id="ORY03086.1"/>
    </source>
</evidence>
<comment type="similarity">
    <text evidence="5">Belongs to the ThrE exporter (TC 2.A.79) family.</text>
</comment>
<dbReference type="AlphaFoldDB" id="A0A1Y1YYR4"/>
<evidence type="ECO:0000256" key="2">
    <source>
        <dbReference type="ARBA" id="ARBA00022692"/>
    </source>
</evidence>
<feature type="transmembrane region" description="Helical" evidence="6">
    <location>
        <begin position="362"/>
        <end position="383"/>
    </location>
</feature>
<feature type="domain" description="Threonine/Serine exporter ThrE" evidence="8">
    <location>
        <begin position="418"/>
        <end position="535"/>
    </location>
</feature>
<evidence type="ECO:0000256" key="3">
    <source>
        <dbReference type="ARBA" id="ARBA00022989"/>
    </source>
</evidence>
<keyword evidence="3 6" id="KW-1133">Transmembrane helix</keyword>
<dbReference type="Pfam" id="PF06738">
    <property type="entry name" value="ThrE"/>
    <property type="match status" value="1"/>
</dbReference>
<comment type="caution">
    <text evidence="9">The sequence shown here is derived from an EMBL/GenBank/DDBJ whole genome shotgun (WGS) entry which is preliminary data.</text>
</comment>
<dbReference type="FunCoup" id="A0A1Y1YYR4">
    <property type="interactions" value="6"/>
</dbReference>
<dbReference type="InterPro" id="IPR010619">
    <property type="entry name" value="ThrE-like_N"/>
</dbReference>
<gene>
    <name evidence="9" type="ORF">K493DRAFT_311830</name>
</gene>
<feature type="transmembrane region" description="Helical" evidence="6">
    <location>
        <begin position="282"/>
        <end position="301"/>
    </location>
</feature>
<sequence length="551" mass="60964">MDNNHFDEKQLDDVAMEDVEKVVIPKATLDLSPTSTIIDVPVKRGKTLRKKKNEAKKMVKNMSDYQSQSTGGILSQLLRLSQGSRPKRSRKSFERRVNSSASLTTLVQSSNALFGSQSKRSSYYEDGATSPFSLEEKLQITGNIANILLKQEYLLLLSQSMVKFGSPAHRLERNMALNSQALKVDSSFVFLPGVALITFGDSDTHTSDTHIIKVDREYDMGKLERIYEISRCVVHGEVDLEDAFEQLEEIMAEPPTWPWWVHILNYGACSFFVAPLCFNGSWIDALVSGAIGLCIGALSVLSAKVFNYANVFEISAAVITAFVATALHKYICYTSVIMSAIVLLLPGLSFTTSVIELASKNIISGVIRIIFSLVVSFMLGFGLNLGSNLWKVIESGASLNNTCSSVSYYWYFLLCPPLAITYSIYLNASWRQWFPMIILSIIGFTVSFFTNKVLDVSTSSAISTFVIALLGNLYSRITHRFGYASVLGATIMLVPGSLGVRGIMDVFEHSSQGFGLAFQMIVISMSMAVGLFIGTLLVYPMEKKRTSMMMF</sequence>
<evidence type="ECO:0000256" key="1">
    <source>
        <dbReference type="ARBA" id="ARBA00004141"/>
    </source>
</evidence>
<dbReference type="InParanoid" id="A0A1Y1YYR4"/>
<feature type="transmembrane region" description="Helical" evidence="6">
    <location>
        <begin position="308"/>
        <end position="327"/>
    </location>
</feature>
<dbReference type="InterPro" id="IPR024528">
    <property type="entry name" value="ThrE_2"/>
</dbReference>
<evidence type="ECO:0000313" key="10">
    <source>
        <dbReference type="Proteomes" id="UP000193498"/>
    </source>
</evidence>
<proteinExistence type="inferred from homology"/>
<feature type="transmembrane region" description="Helical" evidence="6">
    <location>
        <begin position="333"/>
        <end position="355"/>
    </location>
</feature>
<dbReference type="GO" id="GO:0022857">
    <property type="term" value="F:transmembrane transporter activity"/>
    <property type="evidence" value="ECO:0007669"/>
    <property type="project" value="InterPro"/>
</dbReference>
<feature type="transmembrane region" description="Helical" evidence="6">
    <location>
        <begin position="408"/>
        <end position="426"/>
    </location>
</feature>
<keyword evidence="10" id="KW-1185">Reference proteome</keyword>
<keyword evidence="2 6" id="KW-0812">Transmembrane</keyword>
<dbReference type="Proteomes" id="UP000193498">
    <property type="component" value="Unassembled WGS sequence"/>
</dbReference>
<dbReference type="PANTHER" id="PTHR31082:SF4">
    <property type="entry name" value="PHEROMONE-REGULATED MEMBRANE PROTEIN 10"/>
    <property type="match status" value="1"/>
</dbReference>
<feature type="transmembrane region" description="Helical" evidence="6">
    <location>
        <begin position="456"/>
        <end position="474"/>
    </location>
</feature>
<comment type="subcellular location">
    <subcellularLocation>
        <location evidence="1">Membrane</location>
        <topology evidence="1">Multi-pass membrane protein</topology>
    </subcellularLocation>
</comment>
<feature type="transmembrane region" description="Helical" evidence="6">
    <location>
        <begin position="481"/>
        <end position="504"/>
    </location>
</feature>
<evidence type="ECO:0000256" key="6">
    <source>
        <dbReference type="SAM" id="Phobius"/>
    </source>
</evidence>
<evidence type="ECO:0000259" key="7">
    <source>
        <dbReference type="Pfam" id="PF06738"/>
    </source>
</evidence>
<name>A0A1Y1YYR4_9FUNG</name>
<feature type="transmembrane region" description="Helical" evidence="6">
    <location>
        <begin position="433"/>
        <end position="450"/>
    </location>
</feature>
<dbReference type="OrthoDB" id="413008at2759"/>
<protein>
    <submittedName>
        <fullName evidence="9">DUF1212-domain-containing protein</fullName>
    </submittedName>
</protein>
<feature type="transmembrane region" description="Helical" evidence="6">
    <location>
        <begin position="516"/>
        <end position="539"/>
    </location>
</feature>
<reference evidence="9 10" key="1">
    <citation type="submission" date="2016-07" db="EMBL/GenBank/DDBJ databases">
        <title>Pervasive Adenine N6-methylation of Active Genes in Fungi.</title>
        <authorList>
            <consortium name="DOE Joint Genome Institute"/>
            <person name="Mondo S.J."/>
            <person name="Dannebaum R.O."/>
            <person name="Kuo R.C."/>
            <person name="Labutti K."/>
            <person name="Haridas S."/>
            <person name="Kuo A."/>
            <person name="Salamov A."/>
            <person name="Ahrendt S.R."/>
            <person name="Lipzen A."/>
            <person name="Sullivan W."/>
            <person name="Andreopoulos W.B."/>
            <person name="Clum A."/>
            <person name="Lindquist E."/>
            <person name="Daum C."/>
            <person name="Ramamoorthy G.K."/>
            <person name="Gryganskyi A."/>
            <person name="Culley D."/>
            <person name="Magnuson J.K."/>
            <person name="James T.Y."/>
            <person name="O'Malley M.A."/>
            <person name="Stajich J.E."/>
            <person name="Spatafora J.W."/>
            <person name="Visel A."/>
            <person name="Grigoriev I.V."/>
        </authorList>
    </citation>
    <scope>NUCLEOTIDE SEQUENCE [LARGE SCALE GENOMIC DNA]</scope>
    <source>
        <strain evidence="9 10">CBS 931.73</strain>
    </source>
</reference>
<dbReference type="PANTHER" id="PTHR31082">
    <property type="entry name" value="PHEROMONE-REGULATED MEMBRANE PROTEIN 10"/>
    <property type="match status" value="1"/>
</dbReference>
<keyword evidence="4 6" id="KW-0472">Membrane</keyword>
<organism evidence="9 10">
    <name type="scientific">Basidiobolus meristosporus CBS 931.73</name>
    <dbReference type="NCBI Taxonomy" id="1314790"/>
    <lineage>
        <taxon>Eukaryota</taxon>
        <taxon>Fungi</taxon>
        <taxon>Fungi incertae sedis</taxon>
        <taxon>Zoopagomycota</taxon>
        <taxon>Entomophthoromycotina</taxon>
        <taxon>Basidiobolomycetes</taxon>
        <taxon>Basidiobolales</taxon>
        <taxon>Basidiobolaceae</taxon>
        <taxon>Basidiobolus</taxon>
    </lineage>
</organism>
<evidence type="ECO:0000259" key="8">
    <source>
        <dbReference type="Pfam" id="PF12821"/>
    </source>
</evidence>
<feature type="domain" description="Threonine/serine exporter-like N-terminal" evidence="7">
    <location>
        <begin position="153"/>
        <end position="389"/>
    </location>
</feature>
<evidence type="ECO:0000256" key="4">
    <source>
        <dbReference type="ARBA" id="ARBA00023136"/>
    </source>
</evidence>
<dbReference type="STRING" id="1314790.A0A1Y1YYR4"/>
<evidence type="ECO:0000256" key="5">
    <source>
        <dbReference type="ARBA" id="ARBA00034125"/>
    </source>
</evidence>